<dbReference type="PANTHER" id="PTHR10844:SF19">
    <property type="entry name" value="CAVEOLIN-2"/>
    <property type="match status" value="1"/>
</dbReference>
<evidence type="ECO:0000256" key="7">
    <source>
        <dbReference type="SAM" id="Phobius"/>
    </source>
</evidence>
<gene>
    <name evidence="9" type="primary">LOC106462026</name>
</gene>
<sequence>MGGLNINNRDPNILNEYLQVEFDDIIAEPEGTYSVDCVWKAAYFLFTGTKNCCYKFLTILCAFPIALAVGCSFAILSFQHIWCIGPAIRHFRINCHIVRMYVRTCLDSCLAPCCIVMGNIFSRISITKGPLPEDEVI</sequence>
<proteinExistence type="inferred from homology"/>
<name>A0ABM1B959_LIMPO</name>
<keyword evidence="7" id="KW-1133">Transmembrane helix</keyword>
<keyword evidence="5 6" id="KW-0472">Membrane</keyword>
<dbReference type="GeneID" id="106462026"/>
<feature type="transmembrane region" description="Helical" evidence="7">
    <location>
        <begin position="56"/>
        <end position="82"/>
    </location>
</feature>
<dbReference type="Pfam" id="PF01146">
    <property type="entry name" value="Caveolin"/>
    <property type="match status" value="1"/>
</dbReference>
<evidence type="ECO:0000313" key="9">
    <source>
        <dbReference type="RefSeq" id="XP_013777351.1"/>
    </source>
</evidence>
<comment type="similarity">
    <text evidence="2 6">Belongs to the caveolin family.</text>
</comment>
<keyword evidence="7" id="KW-0812">Transmembrane</keyword>
<comment type="subcellular location">
    <subcellularLocation>
        <location evidence="1 6">Cell membrane</location>
        <topology evidence="1 6">Peripheral membrane protein</topology>
    </subcellularLocation>
    <subcellularLocation>
        <location evidence="6">Golgi apparatus membrane</location>
        <topology evidence="6">Peripheral membrane protein</topology>
    </subcellularLocation>
    <subcellularLocation>
        <location evidence="6">Membrane</location>
        <location evidence="6">Caveola</location>
        <topology evidence="6">Peripheral membrane protein</topology>
    </subcellularLocation>
</comment>
<keyword evidence="3 6" id="KW-1003">Cell membrane</keyword>
<evidence type="ECO:0000256" key="3">
    <source>
        <dbReference type="ARBA" id="ARBA00022475"/>
    </source>
</evidence>
<dbReference type="InterPro" id="IPR001612">
    <property type="entry name" value="Caveolin"/>
</dbReference>
<dbReference type="PANTHER" id="PTHR10844">
    <property type="entry name" value="CAVEOLIN"/>
    <property type="match status" value="1"/>
</dbReference>
<evidence type="ECO:0000256" key="4">
    <source>
        <dbReference type="ARBA" id="ARBA00023034"/>
    </source>
</evidence>
<dbReference type="RefSeq" id="XP_013777351.1">
    <property type="nucleotide sequence ID" value="XM_013921897.2"/>
</dbReference>
<evidence type="ECO:0000256" key="2">
    <source>
        <dbReference type="ARBA" id="ARBA00010988"/>
    </source>
</evidence>
<keyword evidence="4 6" id="KW-0333">Golgi apparatus</keyword>
<organism evidence="8 9">
    <name type="scientific">Limulus polyphemus</name>
    <name type="common">Atlantic horseshoe crab</name>
    <dbReference type="NCBI Taxonomy" id="6850"/>
    <lineage>
        <taxon>Eukaryota</taxon>
        <taxon>Metazoa</taxon>
        <taxon>Ecdysozoa</taxon>
        <taxon>Arthropoda</taxon>
        <taxon>Chelicerata</taxon>
        <taxon>Merostomata</taxon>
        <taxon>Xiphosura</taxon>
        <taxon>Limulidae</taxon>
        <taxon>Limulus</taxon>
    </lineage>
</organism>
<reference evidence="9" key="1">
    <citation type="submission" date="2025-08" db="UniProtKB">
        <authorList>
            <consortium name="RefSeq"/>
        </authorList>
    </citation>
    <scope>IDENTIFICATION</scope>
    <source>
        <tissue evidence="9">Muscle</tissue>
    </source>
</reference>
<dbReference type="Proteomes" id="UP000694941">
    <property type="component" value="Unplaced"/>
</dbReference>
<evidence type="ECO:0000256" key="5">
    <source>
        <dbReference type="ARBA" id="ARBA00023136"/>
    </source>
</evidence>
<comment type="function">
    <text evidence="6">May act as a scaffolding protein within caveolar membranes. Interacts directly with G-protein alpha subunits and can functionally regulate their activity.</text>
</comment>
<evidence type="ECO:0000256" key="6">
    <source>
        <dbReference type="RuleBase" id="RU000680"/>
    </source>
</evidence>
<evidence type="ECO:0000313" key="8">
    <source>
        <dbReference type="Proteomes" id="UP000694941"/>
    </source>
</evidence>
<protein>
    <recommendedName>
        <fullName evidence="6">Caveolin</fullName>
    </recommendedName>
</protein>
<evidence type="ECO:0000256" key="1">
    <source>
        <dbReference type="ARBA" id="ARBA00004202"/>
    </source>
</evidence>
<keyword evidence="8" id="KW-1185">Reference proteome</keyword>
<accession>A0ABM1B959</accession>